<feature type="compositionally biased region" description="Polar residues" evidence="1">
    <location>
        <begin position="102"/>
        <end position="115"/>
    </location>
</feature>
<name>A0AAD8FDY5_BIOPF</name>
<keyword evidence="3" id="KW-1185">Reference proteome</keyword>
<evidence type="ECO:0000313" key="2">
    <source>
        <dbReference type="EMBL" id="KAK0060860.1"/>
    </source>
</evidence>
<sequence length="115" mass="12735">MWETDAGRSCSIRTPPMSCKCYLHSLGKRGNPDTLGAPTLHLVTCTRLTALRNKTVTLWETLAITSAYGKRTNPNIQDTVEIIQLELASVSYPHIRNGTGELKSQSNLKYKGTNK</sequence>
<accession>A0AAD8FDY5</accession>
<dbReference type="Proteomes" id="UP001233172">
    <property type="component" value="Unassembled WGS sequence"/>
</dbReference>
<feature type="region of interest" description="Disordered" evidence="1">
    <location>
        <begin position="96"/>
        <end position="115"/>
    </location>
</feature>
<evidence type="ECO:0000256" key="1">
    <source>
        <dbReference type="SAM" id="MobiDB-lite"/>
    </source>
</evidence>
<protein>
    <submittedName>
        <fullName evidence="2">Uncharacterized protein</fullName>
    </submittedName>
</protein>
<dbReference type="AlphaFoldDB" id="A0AAD8FDY5"/>
<comment type="caution">
    <text evidence="2">The sequence shown here is derived from an EMBL/GenBank/DDBJ whole genome shotgun (WGS) entry which is preliminary data.</text>
</comment>
<organism evidence="2 3">
    <name type="scientific">Biomphalaria pfeifferi</name>
    <name type="common">Bloodfluke planorb</name>
    <name type="synonym">Freshwater snail</name>
    <dbReference type="NCBI Taxonomy" id="112525"/>
    <lineage>
        <taxon>Eukaryota</taxon>
        <taxon>Metazoa</taxon>
        <taxon>Spiralia</taxon>
        <taxon>Lophotrochozoa</taxon>
        <taxon>Mollusca</taxon>
        <taxon>Gastropoda</taxon>
        <taxon>Heterobranchia</taxon>
        <taxon>Euthyneura</taxon>
        <taxon>Panpulmonata</taxon>
        <taxon>Hygrophila</taxon>
        <taxon>Lymnaeoidea</taxon>
        <taxon>Planorbidae</taxon>
        <taxon>Biomphalaria</taxon>
    </lineage>
</organism>
<evidence type="ECO:0000313" key="3">
    <source>
        <dbReference type="Proteomes" id="UP001233172"/>
    </source>
</evidence>
<proteinExistence type="predicted"/>
<dbReference type="EMBL" id="JASAOG010000033">
    <property type="protein sequence ID" value="KAK0060860.1"/>
    <property type="molecule type" value="Genomic_DNA"/>
</dbReference>
<reference evidence="2" key="2">
    <citation type="submission" date="2023-04" db="EMBL/GenBank/DDBJ databases">
        <authorList>
            <person name="Bu L."/>
            <person name="Lu L."/>
            <person name="Laidemitt M.R."/>
            <person name="Zhang S.M."/>
            <person name="Mutuku M."/>
            <person name="Mkoji G."/>
            <person name="Steinauer M."/>
            <person name="Loker E.S."/>
        </authorList>
    </citation>
    <scope>NUCLEOTIDE SEQUENCE</scope>
    <source>
        <strain evidence="2">KasaAsao</strain>
        <tissue evidence="2">Whole Snail</tissue>
    </source>
</reference>
<reference evidence="2" key="1">
    <citation type="journal article" date="2023" name="PLoS Negl. Trop. Dis.">
        <title>A genome sequence for Biomphalaria pfeifferi, the major vector snail for the human-infecting parasite Schistosoma mansoni.</title>
        <authorList>
            <person name="Bu L."/>
            <person name="Lu L."/>
            <person name="Laidemitt M.R."/>
            <person name="Zhang S.M."/>
            <person name="Mutuku M."/>
            <person name="Mkoji G."/>
            <person name="Steinauer M."/>
            <person name="Loker E.S."/>
        </authorList>
    </citation>
    <scope>NUCLEOTIDE SEQUENCE</scope>
    <source>
        <strain evidence="2">KasaAsao</strain>
    </source>
</reference>
<gene>
    <name evidence="2" type="ORF">Bpfe_009729</name>
</gene>